<organism evidence="4 5">
    <name type="scientific">Dethiosulfovibrio marinus</name>
    <dbReference type="NCBI Taxonomy" id="133532"/>
    <lineage>
        <taxon>Bacteria</taxon>
        <taxon>Thermotogati</taxon>
        <taxon>Synergistota</taxon>
        <taxon>Synergistia</taxon>
        <taxon>Synergistales</taxon>
        <taxon>Dethiosulfovibrionaceae</taxon>
        <taxon>Dethiosulfovibrio</taxon>
    </lineage>
</organism>
<dbReference type="InterPro" id="IPR001647">
    <property type="entry name" value="HTH_TetR"/>
</dbReference>
<feature type="DNA-binding region" description="H-T-H motif" evidence="2">
    <location>
        <begin position="34"/>
        <end position="53"/>
    </location>
</feature>
<dbReference type="Pfam" id="PF00440">
    <property type="entry name" value="TetR_N"/>
    <property type="match status" value="1"/>
</dbReference>
<dbReference type="RefSeq" id="WP_236099199.1">
    <property type="nucleotide sequence ID" value="NZ_JAKGUD010000005.1"/>
</dbReference>
<sequence>MREGKAARDPEGTKRAILTAAEEVFADKGFAGATISEISRKSGASGPLILFHFQNKEGLYEAVKDGIVDRWRDRLQPKPVPVGAGPEFVSDMIKVAFSFYIDNPRMVRMANWGRLEGDDAPWGGEEDIHHWYESSIKEAQSRGEIRNDVSPLTITAMVCGTVHVWWEFHGHMEEHVRQGSYSEVKDDDYLEQITAIILKGLTP</sequence>
<proteinExistence type="predicted"/>
<dbReference type="InterPro" id="IPR009057">
    <property type="entry name" value="Homeodomain-like_sf"/>
</dbReference>
<dbReference type="SUPFAM" id="SSF46689">
    <property type="entry name" value="Homeodomain-like"/>
    <property type="match status" value="1"/>
</dbReference>
<dbReference type="PROSITE" id="PS50977">
    <property type="entry name" value="HTH_TETR_2"/>
    <property type="match status" value="1"/>
</dbReference>
<evidence type="ECO:0000256" key="1">
    <source>
        <dbReference type="ARBA" id="ARBA00023125"/>
    </source>
</evidence>
<reference evidence="4 5" key="1">
    <citation type="submission" date="2022-01" db="EMBL/GenBank/DDBJ databases">
        <title>Dethiosulfovibrio faecalis sp. nov., a novel proteolytic, non-sulfur-reducing bacterium isolated from a marine aquaculture solid waste bioreactor.</title>
        <authorList>
            <person name="Grabowski S."/>
            <person name="Apolinario E."/>
            <person name="Schneider N."/>
            <person name="Marshall C.W."/>
            <person name="Sowers K.R."/>
        </authorList>
    </citation>
    <scope>NUCLEOTIDE SEQUENCE [LARGE SCALE GENOMIC DNA]</scope>
    <source>
        <strain evidence="4 5">DSM 12537</strain>
    </source>
</reference>
<gene>
    <name evidence="4" type="ORF">L2W38_06565</name>
</gene>
<dbReference type="InterPro" id="IPR036271">
    <property type="entry name" value="Tet_transcr_reg_TetR-rel_C_sf"/>
</dbReference>
<dbReference type="SUPFAM" id="SSF48498">
    <property type="entry name" value="Tetracyclin repressor-like, C-terminal domain"/>
    <property type="match status" value="1"/>
</dbReference>
<comment type="caution">
    <text evidence="4">The sequence shown here is derived from an EMBL/GenBank/DDBJ whole genome shotgun (WGS) entry which is preliminary data.</text>
</comment>
<dbReference type="EMBL" id="JAKGUD010000005">
    <property type="protein sequence ID" value="MCF4142473.1"/>
    <property type="molecule type" value="Genomic_DNA"/>
</dbReference>
<dbReference type="InterPro" id="IPR050109">
    <property type="entry name" value="HTH-type_TetR-like_transc_reg"/>
</dbReference>
<evidence type="ECO:0000256" key="2">
    <source>
        <dbReference type="PROSITE-ProRule" id="PRU00335"/>
    </source>
</evidence>
<dbReference type="Proteomes" id="UP001200430">
    <property type="component" value="Unassembled WGS sequence"/>
</dbReference>
<dbReference type="InterPro" id="IPR041467">
    <property type="entry name" value="Sco4008_C"/>
</dbReference>
<keyword evidence="5" id="KW-1185">Reference proteome</keyword>
<protein>
    <submittedName>
        <fullName evidence="4">TetR/AcrR family transcriptional regulator</fullName>
    </submittedName>
</protein>
<dbReference type="Gene3D" id="1.10.357.10">
    <property type="entry name" value="Tetracycline Repressor, domain 2"/>
    <property type="match status" value="1"/>
</dbReference>
<dbReference type="PANTHER" id="PTHR30328">
    <property type="entry name" value="TRANSCRIPTIONAL REPRESSOR"/>
    <property type="match status" value="1"/>
</dbReference>
<feature type="domain" description="HTH tetR-type" evidence="3">
    <location>
        <begin position="11"/>
        <end position="71"/>
    </location>
</feature>
<dbReference type="Pfam" id="PF17926">
    <property type="entry name" value="TetR_C_21"/>
    <property type="match status" value="1"/>
</dbReference>
<evidence type="ECO:0000313" key="4">
    <source>
        <dbReference type="EMBL" id="MCF4142473.1"/>
    </source>
</evidence>
<evidence type="ECO:0000259" key="3">
    <source>
        <dbReference type="PROSITE" id="PS50977"/>
    </source>
</evidence>
<evidence type="ECO:0000313" key="5">
    <source>
        <dbReference type="Proteomes" id="UP001200430"/>
    </source>
</evidence>
<dbReference type="PRINTS" id="PR00455">
    <property type="entry name" value="HTHTETR"/>
</dbReference>
<accession>A0ABS9ERN1</accession>
<name>A0ABS9ERN1_9BACT</name>
<keyword evidence="1 2" id="KW-0238">DNA-binding</keyword>
<dbReference type="PANTHER" id="PTHR30328:SF54">
    <property type="entry name" value="HTH-TYPE TRANSCRIPTIONAL REPRESSOR SCO4008"/>
    <property type="match status" value="1"/>
</dbReference>